<sequence length="448" mass="49925">MGNTGCCASSDGKPIYEALSAGPPGGRKKALLVGINYRNTGSELRGCINDTINMQEMLVKQYGFKLEDIRMINEDQEKSSWPFKKVIFEGMEWLYQDARSGDTLVFHYSGHGSQYSADEKAMPADCICPLDLIIDRKWPDSVILDTEIHEKLYDPLPPGCKAICVFDCCHSATVANLCETMVVKEGPITASKKEKLIKELTRQKDNVAAEVRFYREVNSGQLDIKKKSREEMIQLLEKHAFPKRGPYGPYSDVSTLNYNYLLSTSISAFFEDSVKAAEARLAAKEKAIAKVQSMQPGEGAEIYIGNLEQDQQTAYGKREAAKDIRLRFIPQPGMDSGDSETAKPKLLGAGRGYRDVLGQAKYKDHQLWVFSGCQDEETSEDAHVDGTFQGAFTWALIKALKSDGFREAYSKLLIQIKTYLEGGGFKQVPALSTTHKMYLDCGFLGEEL</sequence>
<protein>
    <submittedName>
        <fullName evidence="4">MCA1 protein</fullName>
    </submittedName>
</protein>
<dbReference type="SUPFAM" id="SSF56719">
    <property type="entry name" value="Type II DNA topoisomerase"/>
    <property type="match status" value="1"/>
</dbReference>
<dbReference type="InterPro" id="IPR050452">
    <property type="entry name" value="Metacaspase"/>
</dbReference>
<proteinExistence type="inferred from homology"/>
<evidence type="ECO:0000313" key="4">
    <source>
        <dbReference type="EMBL" id="CAE7536648.1"/>
    </source>
</evidence>
<dbReference type="InterPro" id="IPR011600">
    <property type="entry name" value="Pept_C14_caspase"/>
</dbReference>
<dbReference type="InterPro" id="IPR013760">
    <property type="entry name" value="Topo_IIA-like_dom_sf"/>
</dbReference>
<name>A0A812TR12_9DINO</name>
<dbReference type="Proteomes" id="UP000601435">
    <property type="component" value="Unassembled WGS sequence"/>
</dbReference>
<dbReference type="GO" id="GO:0005524">
    <property type="term" value="F:ATP binding"/>
    <property type="evidence" value="ECO:0007669"/>
    <property type="project" value="InterPro"/>
</dbReference>
<dbReference type="GO" id="GO:0005737">
    <property type="term" value="C:cytoplasm"/>
    <property type="evidence" value="ECO:0007669"/>
    <property type="project" value="TreeGrafter"/>
</dbReference>
<dbReference type="PANTHER" id="PTHR48104">
    <property type="entry name" value="METACASPASE-4"/>
    <property type="match status" value="1"/>
</dbReference>
<keyword evidence="2" id="KW-0175">Coiled coil</keyword>
<feature type="coiled-coil region" evidence="2">
    <location>
        <begin position="190"/>
        <end position="217"/>
    </location>
</feature>
<dbReference type="GO" id="GO:0003918">
    <property type="term" value="F:DNA topoisomerase type II (double strand cut, ATP-hydrolyzing) activity"/>
    <property type="evidence" value="ECO:0007669"/>
    <property type="project" value="InterPro"/>
</dbReference>
<feature type="domain" description="Peptidase C14 caspase" evidence="3">
    <location>
        <begin position="27"/>
        <end position="433"/>
    </location>
</feature>
<comment type="caution">
    <text evidence="4">The sequence shown here is derived from an EMBL/GenBank/DDBJ whole genome shotgun (WGS) entry which is preliminary data.</text>
</comment>
<reference evidence="4" key="1">
    <citation type="submission" date="2021-02" db="EMBL/GenBank/DDBJ databases">
        <authorList>
            <person name="Dougan E. K."/>
            <person name="Rhodes N."/>
            <person name="Thang M."/>
            <person name="Chan C."/>
        </authorList>
    </citation>
    <scope>NUCLEOTIDE SEQUENCE</scope>
</reference>
<evidence type="ECO:0000313" key="5">
    <source>
        <dbReference type="Proteomes" id="UP000601435"/>
    </source>
</evidence>
<dbReference type="PANTHER" id="PTHR48104:SF30">
    <property type="entry name" value="METACASPASE-1"/>
    <property type="match status" value="1"/>
</dbReference>
<evidence type="ECO:0000259" key="3">
    <source>
        <dbReference type="Pfam" id="PF00656"/>
    </source>
</evidence>
<accession>A0A812TR12</accession>
<dbReference type="EMBL" id="CAJNJA010025042">
    <property type="protein sequence ID" value="CAE7536648.1"/>
    <property type="molecule type" value="Genomic_DNA"/>
</dbReference>
<dbReference type="Pfam" id="PF00656">
    <property type="entry name" value="Peptidase_C14"/>
    <property type="match status" value="1"/>
</dbReference>
<organism evidence="4 5">
    <name type="scientific">Symbiodinium necroappetens</name>
    <dbReference type="NCBI Taxonomy" id="1628268"/>
    <lineage>
        <taxon>Eukaryota</taxon>
        <taxon>Sar</taxon>
        <taxon>Alveolata</taxon>
        <taxon>Dinophyceae</taxon>
        <taxon>Suessiales</taxon>
        <taxon>Symbiodiniaceae</taxon>
        <taxon>Symbiodinium</taxon>
    </lineage>
</organism>
<dbReference type="Gene3D" id="3.40.50.12660">
    <property type="match status" value="2"/>
</dbReference>
<dbReference type="GO" id="GO:0006508">
    <property type="term" value="P:proteolysis"/>
    <property type="evidence" value="ECO:0007669"/>
    <property type="project" value="InterPro"/>
</dbReference>
<keyword evidence="5" id="KW-1185">Reference proteome</keyword>
<comment type="similarity">
    <text evidence="1">Belongs to the peptidase C14B family.</text>
</comment>
<dbReference type="GO" id="GO:0004197">
    <property type="term" value="F:cysteine-type endopeptidase activity"/>
    <property type="evidence" value="ECO:0007669"/>
    <property type="project" value="InterPro"/>
</dbReference>
<dbReference type="AlphaFoldDB" id="A0A812TR12"/>
<evidence type="ECO:0000256" key="1">
    <source>
        <dbReference type="ARBA" id="ARBA00009005"/>
    </source>
</evidence>
<evidence type="ECO:0000256" key="2">
    <source>
        <dbReference type="SAM" id="Coils"/>
    </source>
</evidence>
<gene>
    <name evidence="4" type="primary">MCA1</name>
    <name evidence="4" type="ORF">SNEC2469_LOCUS15437</name>
</gene>
<dbReference type="OrthoDB" id="3223806at2759"/>